<dbReference type="PROSITE" id="PS51257">
    <property type="entry name" value="PROKAR_LIPOPROTEIN"/>
    <property type="match status" value="1"/>
</dbReference>
<keyword evidence="2" id="KW-1185">Reference proteome</keyword>
<organism evidence="1 2">
    <name type="scientific">Suttonella indologenes</name>
    <dbReference type="NCBI Taxonomy" id="13276"/>
    <lineage>
        <taxon>Bacteria</taxon>
        <taxon>Pseudomonadati</taxon>
        <taxon>Pseudomonadota</taxon>
        <taxon>Gammaproteobacteria</taxon>
        <taxon>Cardiobacteriales</taxon>
        <taxon>Cardiobacteriaceae</taxon>
        <taxon>Suttonella</taxon>
    </lineage>
</organism>
<sequence length="80" mass="9238">MRELLCAAVVSVFLSACTTMSFSDKHKLYEVRMMNGDSLYTRSKPQLDGDGYYRFDDVDNQHYIINDNLVLFIEASEFAK</sequence>
<accession>A0A380MIQ7</accession>
<proteinExistence type="predicted"/>
<evidence type="ECO:0008006" key="3">
    <source>
        <dbReference type="Google" id="ProtNLM"/>
    </source>
</evidence>
<dbReference type="AlphaFoldDB" id="A0A380MIQ7"/>
<protein>
    <recommendedName>
        <fullName evidence="3">Lipoprotein</fullName>
    </recommendedName>
</protein>
<dbReference type="SUPFAM" id="SSF50182">
    <property type="entry name" value="Sm-like ribonucleoproteins"/>
    <property type="match status" value="1"/>
</dbReference>
<dbReference type="RefSeq" id="WP_147284905.1">
    <property type="nucleotide sequence ID" value="NZ_UHIA01000003.1"/>
</dbReference>
<dbReference type="EMBL" id="UHIA01000003">
    <property type="protein sequence ID" value="SUO92079.1"/>
    <property type="molecule type" value="Genomic_DNA"/>
</dbReference>
<evidence type="ECO:0000313" key="2">
    <source>
        <dbReference type="Proteomes" id="UP000254575"/>
    </source>
</evidence>
<name>A0A380MIQ7_9GAMM</name>
<reference evidence="1 2" key="1">
    <citation type="submission" date="2018-06" db="EMBL/GenBank/DDBJ databases">
        <authorList>
            <consortium name="Pathogen Informatics"/>
            <person name="Doyle S."/>
        </authorList>
    </citation>
    <scope>NUCLEOTIDE SEQUENCE [LARGE SCALE GENOMIC DNA]</scope>
    <source>
        <strain evidence="1 2">NCTC10717</strain>
    </source>
</reference>
<dbReference type="Proteomes" id="UP000254575">
    <property type="component" value="Unassembled WGS sequence"/>
</dbReference>
<evidence type="ECO:0000313" key="1">
    <source>
        <dbReference type="EMBL" id="SUO92079.1"/>
    </source>
</evidence>
<dbReference type="OrthoDB" id="7066848at2"/>
<dbReference type="InterPro" id="IPR010920">
    <property type="entry name" value="LSM_dom_sf"/>
</dbReference>
<gene>
    <name evidence="1" type="ORF">NCTC10717_00380</name>
</gene>